<dbReference type="AlphaFoldDB" id="A0A9P1BZP1"/>
<dbReference type="EMBL" id="CAMXCT020000692">
    <property type="protein sequence ID" value="CAL1135573.1"/>
    <property type="molecule type" value="Genomic_DNA"/>
</dbReference>
<name>A0A9P1BZP1_9DINO</name>
<protein>
    <submittedName>
        <fullName evidence="5">Steroid 5-alpha reductase C-terminal domain-containing protein</fullName>
    </submittedName>
</protein>
<feature type="coiled-coil region" evidence="1">
    <location>
        <begin position="142"/>
        <end position="206"/>
    </location>
</feature>
<feature type="compositionally biased region" description="Low complexity" evidence="2">
    <location>
        <begin position="117"/>
        <end position="128"/>
    </location>
</feature>
<gene>
    <name evidence="3" type="ORF">C1SCF055_LOCUS9923</name>
</gene>
<feature type="region of interest" description="Disordered" evidence="2">
    <location>
        <begin position="101"/>
        <end position="133"/>
    </location>
</feature>
<reference evidence="4" key="2">
    <citation type="submission" date="2024-04" db="EMBL/GenBank/DDBJ databases">
        <authorList>
            <person name="Chen Y."/>
            <person name="Shah S."/>
            <person name="Dougan E. K."/>
            <person name="Thang M."/>
            <person name="Chan C."/>
        </authorList>
    </citation>
    <scope>NUCLEOTIDE SEQUENCE [LARGE SCALE GENOMIC DNA]</scope>
</reference>
<evidence type="ECO:0000313" key="4">
    <source>
        <dbReference type="EMBL" id="CAL1135573.1"/>
    </source>
</evidence>
<dbReference type="EMBL" id="CAMXCT030000692">
    <property type="protein sequence ID" value="CAL4769510.1"/>
    <property type="molecule type" value="Genomic_DNA"/>
</dbReference>
<sequence>MHESHERGLEDGGFAATQMLDLNPVQARQELSHLRAGLADSQARHKDTALLLERLSGQNATLRSHLRDAESAQAQGFKESPMNREGLRNISNTFHDHDAFRTSRAQKPPLPSDFQTPRRTASSTPSSAGRKVTVGMAGATEIHALRHRVWELERNLENEKRRNALLKRHLDQSSCSENKNCKVKEITAERKLLADAETEAKALAQASSLMFLEEVRRHAPARELAAQASLAGQLQQELCQEIEAVRLLHREEMRLANSEQALQRRATKLQEELVLSQAASASCQSSLQAAQTATGEHEAFSALLRSECRQAEASLQHSREEEQIRRRQASEFQKKEAEYLMAHATFSADRARWQAHFERSMAEAAQNYHAEVLAVRSNLLESEEEASKASRTLAEQLAHLKNEVEPVKTKLEEVSAENSMLIREGHRLQEQLVESLMEASRGGDRLLASWERCNSASQEIACLKQEVAQAREDLAEVSEALAEEQAQASDLRCRMRESGLMPPLVGAGPMPALTQTIPEICAADGCWSQPQAFADGAAMLSASTSDRPPRRPDGNVKEEKAVCVTGMQ</sequence>
<dbReference type="Proteomes" id="UP001152797">
    <property type="component" value="Unassembled WGS sequence"/>
</dbReference>
<evidence type="ECO:0000256" key="1">
    <source>
        <dbReference type="SAM" id="Coils"/>
    </source>
</evidence>
<dbReference type="OrthoDB" id="422853at2759"/>
<reference evidence="3" key="1">
    <citation type="submission" date="2022-10" db="EMBL/GenBank/DDBJ databases">
        <authorList>
            <person name="Chen Y."/>
            <person name="Dougan E. K."/>
            <person name="Chan C."/>
            <person name="Rhodes N."/>
            <person name="Thang M."/>
        </authorList>
    </citation>
    <scope>NUCLEOTIDE SEQUENCE</scope>
</reference>
<keyword evidence="6" id="KW-1185">Reference proteome</keyword>
<feature type="coiled-coil region" evidence="1">
    <location>
        <begin position="383"/>
        <end position="494"/>
    </location>
</feature>
<evidence type="ECO:0000313" key="5">
    <source>
        <dbReference type="EMBL" id="CAL4769510.1"/>
    </source>
</evidence>
<keyword evidence="1" id="KW-0175">Coiled coil</keyword>
<accession>A0A9P1BZP1</accession>
<comment type="caution">
    <text evidence="3">The sequence shown here is derived from an EMBL/GenBank/DDBJ whole genome shotgun (WGS) entry which is preliminary data.</text>
</comment>
<evidence type="ECO:0000313" key="3">
    <source>
        <dbReference type="EMBL" id="CAI3982198.1"/>
    </source>
</evidence>
<evidence type="ECO:0000313" key="6">
    <source>
        <dbReference type="Proteomes" id="UP001152797"/>
    </source>
</evidence>
<dbReference type="EMBL" id="CAMXCT010000692">
    <property type="protein sequence ID" value="CAI3982198.1"/>
    <property type="molecule type" value="Genomic_DNA"/>
</dbReference>
<evidence type="ECO:0000256" key="2">
    <source>
        <dbReference type="SAM" id="MobiDB-lite"/>
    </source>
</evidence>
<proteinExistence type="predicted"/>
<organism evidence="3">
    <name type="scientific">Cladocopium goreaui</name>
    <dbReference type="NCBI Taxonomy" id="2562237"/>
    <lineage>
        <taxon>Eukaryota</taxon>
        <taxon>Sar</taxon>
        <taxon>Alveolata</taxon>
        <taxon>Dinophyceae</taxon>
        <taxon>Suessiales</taxon>
        <taxon>Symbiodiniaceae</taxon>
        <taxon>Cladocopium</taxon>
    </lineage>
</organism>